<reference evidence="1 2" key="1">
    <citation type="submission" date="2017-08" db="EMBL/GenBank/DDBJ databases">
        <title>Draft Genome Sequence of Hafnia alvei CITHA-6 Isolated from Raw Bovine Milk.</title>
        <authorList>
            <person name="Culligan E.P."/>
            <person name="Mcsweeney A."/>
            <person name="O'Doherty C."/>
            <person name="Gleeson E."/>
            <person name="O'Riordan D."/>
            <person name="Sleator R.D."/>
        </authorList>
    </citation>
    <scope>NUCLEOTIDE SEQUENCE [LARGE SCALE GENOMIC DNA]</scope>
    <source>
        <strain evidence="1 2">CITHA-6</strain>
    </source>
</reference>
<gene>
    <name evidence="1" type="ORF">CJD50_17635</name>
</gene>
<evidence type="ECO:0000313" key="1">
    <source>
        <dbReference type="EMBL" id="PAV95261.1"/>
    </source>
</evidence>
<sequence length="60" mass="6958">MSSDFMSEKEVFERIKKKRTAVWRLRTKYGFPSPVLTHPSQYSRAAVEKWIAEGGVNRAV</sequence>
<accession>A0A2A2M9D0</accession>
<comment type="caution">
    <text evidence="1">The sequence shown here is derived from an EMBL/GenBank/DDBJ whole genome shotgun (WGS) entry which is preliminary data.</text>
</comment>
<protein>
    <recommendedName>
        <fullName evidence="3">DNA-binding protein</fullName>
    </recommendedName>
</protein>
<dbReference type="AlphaFoldDB" id="A0A2A2M9D0"/>
<dbReference type="EMBL" id="NQMS01000008">
    <property type="protein sequence ID" value="PAV95261.1"/>
    <property type="molecule type" value="Genomic_DNA"/>
</dbReference>
<evidence type="ECO:0008006" key="3">
    <source>
        <dbReference type="Google" id="ProtNLM"/>
    </source>
</evidence>
<organism evidence="1 2">
    <name type="scientific">Hafnia paralvei</name>
    <dbReference type="NCBI Taxonomy" id="546367"/>
    <lineage>
        <taxon>Bacteria</taxon>
        <taxon>Pseudomonadati</taxon>
        <taxon>Pseudomonadota</taxon>
        <taxon>Gammaproteobacteria</taxon>
        <taxon>Enterobacterales</taxon>
        <taxon>Hafniaceae</taxon>
        <taxon>Hafnia</taxon>
    </lineage>
</organism>
<name>A0A2A2M9D0_9GAMM</name>
<evidence type="ECO:0000313" key="2">
    <source>
        <dbReference type="Proteomes" id="UP000218796"/>
    </source>
</evidence>
<proteinExistence type="predicted"/>
<dbReference type="Proteomes" id="UP000218796">
    <property type="component" value="Unassembled WGS sequence"/>
</dbReference>
<dbReference type="RefSeq" id="WP_035502915.1">
    <property type="nucleotide sequence ID" value="NZ_CBCPHJ010000001.1"/>
</dbReference>
<keyword evidence="2" id="KW-1185">Reference proteome</keyword>